<sequence>MPPISSPMHDASAPQWQSLRALIPRLSTTLPRRILTPRDAAVNPLSSLNSLKETIALEHRDIVQGIIPTYYNLSGPSPGTTVGIVLGSVTGFLLLIWLFYSLSTINGGAAIAGEEEIVVRRRRSRSPHSRRSRRSTRTEVREASRSPRRREHIIVEERREVPRPRSVIVEERVRERVPGDDIVEVFEEISDVRPPRRNSGRRGSGYRSVDPDLYAGGNYPQHRMREESSEESSSWF</sequence>
<feature type="compositionally biased region" description="Basic residues" evidence="1">
    <location>
        <begin position="120"/>
        <end position="135"/>
    </location>
</feature>
<keyword evidence="2" id="KW-0812">Transmembrane</keyword>
<name>A0A8E2EH72_9PEZI</name>
<feature type="region of interest" description="Disordered" evidence="1">
    <location>
        <begin position="120"/>
        <end position="148"/>
    </location>
</feature>
<dbReference type="Proteomes" id="UP000250266">
    <property type="component" value="Unassembled WGS sequence"/>
</dbReference>
<evidence type="ECO:0000256" key="1">
    <source>
        <dbReference type="SAM" id="MobiDB-lite"/>
    </source>
</evidence>
<gene>
    <name evidence="3" type="ORF">K432DRAFT_440593</name>
</gene>
<accession>A0A8E2EH72</accession>
<reference evidence="3 4" key="1">
    <citation type="journal article" date="2016" name="Nat. Commun.">
        <title>Ectomycorrhizal ecology is imprinted in the genome of the dominant symbiotic fungus Cenococcum geophilum.</title>
        <authorList>
            <consortium name="DOE Joint Genome Institute"/>
            <person name="Peter M."/>
            <person name="Kohler A."/>
            <person name="Ohm R.A."/>
            <person name="Kuo A."/>
            <person name="Krutzmann J."/>
            <person name="Morin E."/>
            <person name="Arend M."/>
            <person name="Barry K.W."/>
            <person name="Binder M."/>
            <person name="Choi C."/>
            <person name="Clum A."/>
            <person name="Copeland A."/>
            <person name="Grisel N."/>
            <person name="Haridas S."/>
            <person name="Kipfer T."/>
            <person name="LaButti K."/>
            <person name="Lindquist E."/>
            <person name="Lipzen A."/>
            <person name="Maire R."/>
            <person name="Meier B."/>
            <person name="Mihaltcheva S."/>
            <person name="Molinier V."/>
            <person name="Murat C."/>
            <person name="Poggeler S."/>
            <person name="Quandt C.A."/>
            <person name="Sperisen C."/>
            <person name="Tritt A."/>
            <person name="Tisserant E."/>
            <person name="Crous P.W."/>
            <person name="Henrissat B."/>
            <person name="Nehls U."/>
            <person name="Egli S."/>
            <person name="Spatafora J.W."/>
            <person name="Grigoriev I.V."/>
            <person name="Martin F.M."/>
        </authorList>
    </citation>
    <scope>NUCLEOTIDE SEQUENCE [LARGE SCALE GENOMIC DNA]</scope>
    <source>
        <strain evidence="3 4">CBS 459.81</strain>
    </source>
</reference>
<dbReference type="AlphaFoldDB" id="A0A8E2EH72"/>
<dbReference type="EMBL" id="KV744853">
    <property type="protein sequence ID" value="OCK83745.1"/>
    <property type="molecule type" value="Genomic_DNA"/>
</dbReference>
<feature type="region of interest" description="Disordered" evidence="1">
    <location>
        <begin position="193"/>
        <end position="236"/>
    </location>
</feature>
<evidence type="ECO:0000313" key="3">
    <source>
        <dbReference type="EMBL" id="OCK83745.1"/>
    </source>
</evidence>
<proteinExistence type="predicted"/>
<feature type="compositionally biased region" description="Basic and acidic residues" evidence="1">
    <location>
        <begin position="136"/>
        <end position="145"/>
    </location>
</feature>
<dbReference type="OrthoDB" id="5423884at2759"/>
<keyword evidence="2" id="KW-0472">Membrane</keyword>
<evidence type="ECO:0000256" key="2">
    <source>
        <dbReference type="SAM" id="Phobius"/>
    </source>
</evidence>
<organism evidence="3 4">
    <name type="scientific">Lepidopterella palustris CBS 459.81</name>
    <dbReference type="NCBI Taxonomy" id="1314670"/>
    <lineage>
        <taxon>Eukaryota</taxon>
        <taxon>Fungi</taxon>
        <taxon>Dikarya</taxon>
        <taxon>Ascomycota</taxon>
        <taxon>Pezizomycotina</taxon>
        <taxon>Dothideomycetes</taxon>
        <taxon>Pleosporomycetidae</taxon>
        <taxon>Mytilinidiales</taxon>
        <taxon>Argynnaceae</taxon>
        <taxon>Lepidopterella</taxon>
    </lineage>
</organism>
<protein>
    <submittedName>
        <fullName evidence="3">Uncharacterized protein</fullName>
    </submittedName>
</protein>
<keyword evidence="4" id="KW-1185">Reference proteome</keyword>
<feature type="transmembrane region" description="Helical" evidence="2">
    <location>
        <begin position="80"/>
        <end position="100"/>
    </location>
</feature>
<evidence type="ECO:0000313" key="4">
    <source>
        <dbReference type="Proteomes" id="UP000250266"/>
    </source>
</evidence>
<keyword evidence="2" id="KW-1133">Transmembrane helix</keyword>